<comment type="caution">
    <text evidence="1">The sequence shown here is derived from an EMBL/GenBank/DDBJ whole genome shotgun (WGS) entry which is preliminary data.</text>
</comment>
<gene>
    <name evidence="1" type="ORF">DCG65_05660</name>
</gene>
<name>A0A3B9KZQ4_9PROT</name>
<proteinExistence type="predicted"/>
<evidence type="ECO:0000313" key="1">
    <source>
        <dbReference type="EMBL" id="HAE94024.1"/>
    </source>
</evidence>
<dbReference type="AlphaFoldDB" id="A0A3B9KZQ4"/>
<feature type="non-terminal residue" evidence="1">
    <location>
        <position position="1"/>
    </location>
</feature>
<dbReference type="InterPro" id="IPR046715">
    <property type="entry name" value="DUF6607"/>
</dbReference>
<dbReference type="Proteomes" id="UP000259173">
    <property type="component" value="Unassembled WGS sequence"/>
</dbReference>
<protein>
    <submittedName>
        <fullName evidence="1">Uncharacterized protein</fullName>
    </submittedName>
</protein>
<sequence length="108" mass="12610">PRRDMTTRDDYHAINAMNRHVITPWGWVHEQDNSKIILSGDAPQILAREMGLNTYRRDDDFETEIATDYWSGTAEFWAGVRDHWSRIEAEHEAFAITIKGETEALYMP</sequence>
<organism evidence="1 2">
    <name type="scientific">Hyphomonas atlantica</name>
    <dbReference type="NCBI Taxonomy" id="1280948"/>
    <lineage>
        <taxon>Bacteria</taxon>
        <taxon>Pseudomonadati</taxon>
        <taxon>Pseudomonadota</taxon>
        <taxon>Alphaproteobacteria</taxon>
        <taxon>Hyphomonadales</taxon>
        <taxon>Hyphomonadaceae</taxon>
        <taxon>Hyphomonas</taxon>
    </lineage>
</organism>
<accession>A0A3B9KZQ4</accession>
<evidence type="ECO:0000313" key="2">
    <source>
        <dbReference type="Proteomes" id="UP000259173"/>
    </source>
</evidence>
<feature type="non-terminal residue" evidence="1">
    <location>
        <position position="108"/>
    </location>
</feature>
<dbReference type="EMBL" id="DMBR01000171">
    <property type="protein sequence ID" value="HAE94024.1"/>
    <property type="molecule type" value="Genomic_DNA"/>
</dbReference>
<dbReference type="Pfam" id="PF20311">
    <property type="entry name" value="DUF6607"/>
    <property type="match status" value="1"/>
</dbReference>
<reference evidence="1 2" key="1">
    <citation type="journal article" date="2018" name="Nat. Biotechnol.">
        <title>A standardized bacterial taxonomy based on genome phylogeny substantially revises the tree of life.</title>
        <authorList>
            <person name="Parks D.H."/>
            <person name="Chuvochina M."/>
            <person name="Waite D.W."/>
            <person name="Rinke C."/>
            <person name="Skarshewski A."/>
            <person name="Chaumeil P.A."/>
            <person name="Hugenholtz P."/>
        </authorList>
    </citation>
    <scope>NUCLEOTIDE SEQUENCE [LARGE SCALE GENOMIC DNA]</scope>
    <source>
        <strain evidence="1">UBA8557</strain>
    </source>
</reference>